<organism evidence="3 4">
    <name type="scientific">Actinidia rufa</name>
    <dbReference type="NCBI Taxonomy" id="165716"/>
    <lineage>
        <taxon>Eukaryota</taxon>
        <taxon>Viridiplantae</taxon>
        <taxon>Streptophyta</taxon>
        <taxon>Embryophyta</taxon>
        <taxon>Tracheophyta</taxon>
        <taxon>Spermatophyta</taxon>
        <taxon>Magnoliopsida</taxon>
        <taxon>eudicotyledons</taxon>
        <taxon>Gunneridae</taxon>
        <taxon>Pentapetalae</taxon>
        <taxon>asterids</taxon>
        <taxon>Ericales</taxon>
        <taxon>Actinidiaceae</taxon>
        <taxon>Actinidia</taxon>
    </lineage>
</organism>
<name>A0A7J0EYY9_9ERIC</name>
<evidence type="ECO:0000313" key="3">
    <source>
        <dbReference type="EMBL" id="GFY91651.1"/>
    </source>
</evidence>
<dbReference type="OrthoDB" id="1939491at2759"/>
<dbReference type="EMBL" id="BJWL01000008">
    <property type="protein sequence ID" value="GFY91651.1"/>
    <property type="molecule type" value="Genomic_DNA"/>
</dbReference>
<evidence type="ECO:0000313" key="4">
    <source>
        <dbReference type="Proteomes" id="UP000585474"/>
    </source>
</evidence>
<keyword evidence="1" id="KW-0175">Coiled coil</keyword>
<feature type="compositionally biased region" description="Basic and acidic residues" evidence="2">
    <location>
        <begin position="333"/>
        <end position="359"/>
    </location>
</feature>
<gene>
    <name evidence="3" type="ORF">Acr_08g0000470</name>
</gene>
<sequence>MATASEVSEHGGGHERDTLPPTGKGKRGKSADIMASLEARLQRVEFAMADNRDKVEDMDQRIDGLEGGNEEFHREMQGILNSLAESWKAQMDALKDSLQAEIAAIKEEIKEVKGDWSLCKMAVTQGTISSSHSPKVDIPRPKSYNGSRNARELDNFLWDLDQYFEATGIDEENKKIKNGPSLSLECGHAMVEAATCGYGTPSTRRHRARPIYGVAQDVRLHIGDWCGQVDFTVVPMDDYPIVLGMEFLDGVRAFPIPFAETMCIMGERSACMVPLARETLSKSKTLSAMQLSKEDHSIGLETKAKIPAAILTKSQGASKLAKGWHADKAKAANRVKECTSKNRQVESRNSKPKDSKEILWGRNNSCHGTSRRATSTPRENPYGNSWTRSPNFERLRRGRRQIGWGRMLQAQQNPPKWPNIIAHEEGQVAWKSLECSRSLMGLPKTWRRI</sequence>
<feature type="compositionally biased region" description="Polar residues" evidence="2">
    <location>
        <begin position="362"/>
        <end position="390"/>
    </location>
</feature>
<dbReference type="Proteomes" id="UP000585474">
    <property type="component" value="Unassembled WGS sequence"/>
</dbReference>
<keyword evidence="4" id="KW-1185">Reference proteome</keyword>
<feature type="coiled-coil region" evidence="1">
    <location>
        <begin position="88"/>
        <end position="115"/>
    </location>
</feature>
<evidence type="ECO:0000256" key="1">
    <source>
        <dbReference type="SAM" id="Coils"/>
    </source>
</evidence>
<protein>
    <submittedName>
        <fullName evidence="3">Uncharacterized protein</fullName>
    </submittedName>
</protein>
<reference evidence="3 4" key="1">
    <citation type="submission" date="2019-07" db="EMBL/GenBank/DDBJ databases">
        <title>De Novo Assembly of kiwifruit Actinidia rufa.</title>
        <authorList>
            <person name="Sugita-Konishi S."/>
            <person name="Sato K."/>
            <person name="Mori E."/>
            <person name="Abe Y."/>
            <person name="Kisaki G."/>
            <person name="Hamano K."/>
            <person name="Suezawa K."/>
            <person name="Otani M."/>
            <person name="Fukuda T."/>
            <person name="Manabe T."/>
            <person name="Gomi K."/>
            <person name="Tabuchi M."/>
            <person name="Akimitsu K."/>
            <person name="Kataoka I."/>
        </authorList>
    </citation>
    <scope>NUCLEOTIDE SEQUENCE [LARGE SCALE GENOMIC DNA]</scope>
    <source>
        <strain evidence="4">cv. Fuchu</strain>
    </source>
</reference>
<feature type="region of interest" description="Disordered" evidence="2">
    <location>
        <begin position="333"/>
        <end position="392"/>
    </location>
</feature>
<dbReference type="Gene3D" id="2.40.70.10">
    <property type="entry name" value="Acid Proteases"/>
    <property type="match status" value="1"/>
</dbReference>
<proteinExistence type="predicted"/>
<evidence type="ECO:0000256" key="2">
    <source>
        <dbReference type="SAM" id="MobiDB-lite"/>
    </source>
</evidence>
<dbReference type="AlphaFoldDB" id="A0A7J0EYY9"/>
<feature type="compositionally biased region" description="Basic and acidic residues" evidence="2">
    <location>
        <begin position="7"/>
        <end position="18"/>
    </location>
</feature>
<accession>A0A7J0EYY9</accession>
<comment type="caution">
    <text evidence="3">The sequence shown here is derived from an EMBL/GenBank/DDBJ whole genome shotgun (WGS) entry which is preliminary data.</text>
</comment>
<feature type="region of interest" description="Disordered" evidence="2">
    <location>
        <begin position="1"/>
        <end position="30"/>
    </location>
</feature>
<dbReference type="CDD" id="cd00303">
    <property type="entry name" value="retropepsin_like"/>
    <property type="match status" value="1"/>
</dbReference>
<dbReference type="InterPro" id="IPR021109">
    <property type="entry name" value="Peptidase_aspartic_dom_sf"/>
</dbReference>